<evidence type="ECO:0000313" key="6">
    <source>
        <dbReference type="EMBL" id="CAA9524444.1"/>
    </source>
</evidence>
<evidence type="ECO:0000256" key="3">
    <source>
        <dbReference type="ARBA" id="ARBA00022989"/>
    </source>
</evidence>
<dbReference type="AlphaFoldDB" id="A0A6J4TIJ6"/>
<gene>
    <name evidence="6" type="ORF">AVDCRST_MAG05-3839</name>
</gene>
<proteinExistence type="predicted"/>
<dbReference type="InterPro" id="IPR007318">
    <property type="entry name" value="Phopholipid_MeTrfase"/>
</dbReference>
<evidence type="ECO:0000256" key="4">
    <source>
        <dbReference type="ARBA" id="ARBA00023136"/>
    </source>
</evidence>
<protein>
    <recommendedName>
        <fullName evidence="7">Isoprenylcysteine carboxylmethyltransferase family protein</fullName>
    </recommendedName>
</protein>
<reference evidence="6" key="1">
    <citation type="submission" date="2020-02" db="EMBL/GenBank/DDBJ databases">
        <authorList>
            <person name="Meier V. D."/>
        </authorList>
    </citation>
    <scope>NUCLEOTIDE SEQUENCE</scope>
    <source>
        <strain evidence="6">AVDCRST_MAG05</strain>
    </source>
</reference>
<name>A0A6J4TIJ6_9ACTN</name>
<organism evidence="6">
    <name type="scientific">uncultured Rubrobacteraceae bacterium</name>
    <dbReference type="NCBI Taxonomy" id="349277"/>
    <lineage>
        <taxon>Bacteria</taxon>
        <taxon>Bacillati</taxon>
        <taxon>Actinomycetota</taxon>
        <taxon>Rubrobacteria</taxon>
        <taxon>Rubrobacterales</taxon>
        <taxon>Rubrobacteraceae</taxon>
        <taxon>environmental samples</taxon>
    </lineage>
</organism>
<dbReference type="GO" id="GO:0016740">
    <property type="term" value="F:transferase activity"/>
    <property type="evidence" value="ECO:0007669"/>
    <property type="project" value="UniProtKB-ARBA"/>
</dbReference>
<evidence type="ECO:0000256" key="2">
    <source>
        <dbReference type="ARBA" id="ARBA00022692"/>
    </source>
</evidence>
<dbReference type="GO" id="GO:0012505">
    <property type="term" value="C:endomembrane system"/>
    <property type="evidence" value="ECO:0007669"/>
    <property type="project" value="UniProtKB-SubCell"/>
</dbReference>
<dbReference type="Pfam" id="PF04191">
    <property type="entry name" value="PEMT"/>
    <property type="match status" value="1"/>
</dbReference>
<dbReference type="EMBL" id="CADCVM010000424">
    <property type="protein sequence ID" value="CAA9524444.1"/>
    <property type="molecule type" value="Genomic_DNA"/>
</dbReference>
<keyword evidence="4 5" id="KW-0472">Membrane</keyword>
<evidence type="ECO:0000256" key="5">
    <source>
        <dbReference type="SAM" id="Phobius"/>
    </source>
</evidence>
<keyword evidence="3 5" id="KW-1133">Transmembrane helix</keyword>
<accession>A0A6J4TIJ6</accession>
<feature type="transmembrane region" description="Helical" evidence="5">
    <location>
        <begin position="46"/>
        <end position="67"/>
    </location>
</feature>
<comment type="subcellular location">
    <subcellularLocation>
        <location evidence="1">Endomembrane system</location>
        <topology evidence="1">Multi-pass membrane protein</topology>
    </subcellularLocation>
</comment>
<feature type="transmembrane region" description="Helical" evidence="5">
    <location>
        <begin position="16"/>
        <end position="34"/>
    </location>
</feature>
<evidence type="ECO:0000256" key="1">
    <source>
        <dbReference type="ARBA" id="ARBA00004127"/>
    </source>
</evidence>
<evidence type="ECO:0008006" key="7">
    <source>
        <dbReference type="Google" id="ProtNLM"/>
    </source>
</evidence>
<sequence>MSMSDDVREGADNPGVVAPPPLIFAAGLAAGLLANRVRPTPFLPRALSRVLGWPLVVGGLSLGLWGFREMRRAGTNVDPYRPTTAIVERGPYAFTRNPLYVGMALVYAGVSARANALPAGLLLPVVLHLVDRGVIKREERYLEGKFGEEYRRYKGRVRRWI</sequence>
<dbReference type="PANTHER" id="PTHR12714:SF24">
    <property type="entry name" value="SLR1182 PROTEIN"/>
    <property type="match status" value="1"/>
</dbReference>
<keyword evidence="2 5" id="KW-0812">Transmembrane</keyword>
<dbReference type="PANTHER" id="PTHR12714">
    <property type="entry name" value="PROTEIN-S ISOPRENYLCYSTEINE O-METHYLTRANSFERASE"/>
    <property type="match status" value="1"/>
</dbReference>
<dbReference type="Gene3D" id="1.20.120.1630">
    <property type="match status" value="1"/>
</dbReference>